<evidence type="ECO:0000313" key="1">
    <source>
        <dbReference type="EMBL" id="KAK7402658.1"/>
    </source>
</evidence>
<reference evidence="1 2" key="1">
    <citation type="journal article" date="2025" name="Microbiol. Resour. Announc.">
        <title>Draft genome sequences for Neonectria magnoliae and Neonectria punicea, canker pathogens of Liriodendron tulipifera and Acer saccharum in West Virginia.</title>
        <authorList>
            <person name="Petronek H.M."/>
            <person name="Kasson M.T."/>
            <person name="Metheny A.M."/>
            <person name="Stauder C.M."/>
            <person name="Lovett B."/>
            <person name="Lynch S.C."/>
            <person name="Garnas J.R."/>
            <person name="Kasson L.R."/>
            <person name="Stajich J.E."/>
        </authorList>
    </citation>
    <scope>NUCLEOTIDE SEQUENCE [LARGE SCALE GENOMIC DNA]</scope>
    <source>
        <strain evidence="1 2">NRRL 64653</strain>
    </source>
</reference>
<name>A0ABR1GL96_9HYPO</name>
<gene>
    <name evidence="1" type="ORF">QQX98_011605</name>
</gene>
<keyword evidence="2" id="KW-1185">Reference proteome</keyword>
<dbReference type="Gene3D" id="3.80.10.10">
    <property type="entry name" value="Ribonuclease Inhibitor"/>
    <property type="match status" value="1"/>
</dbReference>
<accession>A0ABR1GL96</accession>
<comment type="caution">
    <text evidence="1">The sequence shown here is derived from an EMBL/GenBank/DDBJ whole genome shotgun (WGS) entry which is preliminary data.</text>
</comment>
<evidence type="ECO:0008006" key="3">
    <source>
        <dbReference type="Google" id="ProtNLM"/>
    </source>
</evidence>
<dbReference type="InterPro" id="IPR032675">
    <property type="entry name" value="LRR_dom_sf"/>
</dbReference>
<dbReference type="EMBL" id="JAZAVJ010000290">
    <property type="protein sequence ID" value="KAK7402658.1"/>
    <property type="molecule type" value="Genomic_DNA"/>
</dbReference>
<evidence type="ECO:0000313" key="2">
    <source>
        <dbReference type="Proteomes" id="UP001498476"/>
    </source>
</evidence>
<organism evidence="1 2">
    <name type="scientific">Neonectria punicea</name>
    <dbReference type="NCBI Taxonomy" id="979145"/>
    <lineage>
        <taxon>Eukaryota</taxon>
        <taxon>Fungi</taxon>
        <taxon>Dikarya</taxon>
        <taxon>Ascomycota</taxon>
        <taxon>Pezizomycotina</taxon>
        <taxon>Sordariomycetes</taxon>
        <taxon>Hypocreomycetidae</taxon>
        <taxon>Hypocreales</taxon>
        <taxon>Nectriaceae</taxon>
        <taxon>Neonectria</taxon>
    </lineage>
</organism>
<protein>
    <recommendedName>
        <fullName evidence="3">F-box domain-containing protein</fullName>
    </recommendedName>
</protein>
<proteinExistence type="predicted"/>
<dbReference type="Proteomes" id="UP001498476">
    <property type="component" value="Unassembled WGS sequence"/>
</dbReference>
<sequence>MANLFVKLPPEVISYIGDYANAASLGMLRLSSSTTRAAFTPYFVRHYIKDSQSIDLTKEGLDRLRGLSSSPDLSPLIRHLHLICIYYHETPADPERDRTFPDAPIFPRRDEWLLQPLRFLDAPEDRKWMDHRQAEQLALTGAAMCAQLSDAFRAFGTLDDITLEAVVVLGRQPEHRWPPHKVEYLDWRRLWARATQAYRVVMSAIARSQIRLSSLAIYQETKICSVLYNEAVAVVPRITQEGFAAVGSRLNDFSISLATATMPMVPVNDNEFYEPLNIPGDQDLSADGSEPETRPEVQDVAPLFQLMPNLKSLTMHLYQTSRAKSFFSSYSLLLSALFRSRTLPHLRSLDLRGFPIQATLMKDVLSTSPGIQTIRLQYVYFLANEWRQALSPLANADSAVRSLHLSDIWSFNPQVGYGTDVDWGVAVNLVAANPERVHLAVPGEARAGEPGLWIEIPPGSSTALSGGMASYQDWVEVANRVLECGPPSNYG</sequence>
<dbReference type="SUPFAM" id="SSF52047">
    <property type="entry name" value="RNI-like"/>
    <property type="match status" value="1"/>
</dbReference>